<organism evidence="2">
    <name type="scientific">Arundo donax</name>
    <name type="common">Giant reed</name>
    <name type="synonym">Donax arundinaceus</name>
    <dbReference type="NCBI Taxonomy" id="35708"/>
    <lineage>
        <taxon>Eukaryota</taxon>
        <taxon>Viridiplantae</taxon>
        <taxon>Streptophyta</taxon>
        <taxon>Embryophyta</taxon>
        <taxon>Tracheophyta</taxon>
        <taxon>Spermatophyta</taxon>
        <taxon>Magnoliopsida</taxon>
        <taxon>Liliopsida</taxon>
        <taxon>Poales</taxon>
        <taxon>Poaceae</taxon>
        <taxon>PACMAD clade</taxon>
        <taxon>Arundinoideae</taxon>
        <taxon>Arundineae</taxon>
        <taxon>Arundo</taxon>
    </lineage>
</organism>
<proteinExistence type="predicted"/>
<dbReference type="EMBL" id="GBRH01281654">
    <property type="protein sequence ID" value="JAD16241.1"/>
    <property type="molecule type" value="Transcribed_RNA"/>
</dbReference>
<dbReference type="AlphaFoldDB" id="A0A0A8XQZ5"/>
<accession>A0A0A8XQZ5</accession>
<protein>
    <submittedName>
        <fullName evidence="2">Uncharacterized protein</fullName>
    </submittedName>
</protein>
<evidence type="ECO:0000313" key="2">
    <source>
        <dbReference type="EMBL" id="JAD16241.1"/>
    </source>
</evidence>
<reference evidence="2" key="2">
    <citation type="journal article" date="2015" name="Data Brief">
        <title>Shoot transcriptome of the giant reed, Arundo donax.</title>
        <authorList>
            <person name="Barrero R.A."/>
            <person name="Guerrero F.D."/>
            <person name="Moolhuijzen P."/>
            <person name="Goolsby J.A."/>
            <person name="Tidwell J."/>
            <person name="Bellgard S.E."/>
            <person name="Bellgard M.I."/>
        </authorList>
    </citation>
    <scope>NUCLEOTIDE SEQUENCE</scope>
    <source>
        <tissue evidence="2">Shoot tissue taken approximately 20 cm above the soil surface</tissue>
    </source>
</reference>
<sequence>MEPANRAKGGEGVYIGLTQN</sequence>
<feature type="region of interest" description="Disordered" evidence="1">
    <location>
        <begin position="1"/>
        <end position="20"/>
    </location>
</feature>
<name>A0A0A8XQZ5_ARUDO</name>
<reference evidence="2" key="1">
    <citation type="submission" date="2014-09" db="EMBL/GenBank/DDBJ databases">
        <authorList>
            <person name="Magalhaes I.L.F."/>
            <person name="Oliveira U."/>
            <person name="Santos F.R."/>
            <person name="Vidigal T.H.D.A."/>
            <person name="Brescovit A.D."/>
            <person name="Santos A.J."/>
        </authorList>
    </citation>
    <scope>NUCLEOTIDE SEQUENCE</scope>
    <source>
        <tissue evidence="2">Shoot tissue taken approximately 20 cm above the soil surface</tissue>
    </source>
</reference>
<evidence type="ECO:0000256" key="1">
    <source>
        <dbReference type="SAM" id="MobiDB-lite"/>
    </source>
</evidence>